<name>A0A248TN79_9BACI</name>
<organism evidence="1 2">
    <name type="scientific">Cytobacillus kochii</name>
    <dbReference type="NCBI Taxonomy" id="859143"/>
    <lineage>
        <taxon>Bacteria</taxon>
        <taxon>Bacillati</taxon>
        <taxon>Bacillota</taxon>
        <taxon>Bacilli</taxon>
        <taxon>Bacillales</taxon>
        <taxon>Bacillaceae</taxon>
        <taxon>Cytobacillus</taxon>
    </lineage>
</organism>
<protein>
    <recommendedName>
        <fullName evidence="3">DUF1450 domain-containing protein</fullName>
    </recommendedName>
</protein>
<dbReference type="EMBL" id="CP022983">
    <property type="protein sequence ID" value="ASV69647.1"/>
    <property type="molecule type" value="Genomic_DNA"/>
</dbReference>
<dbReference type="Pfam" id="PF07293">
    <property type="entry name" value="DUF1450"/>
    <property type="match status" value="1"/>
</dbReference>
<dbReference type="Proteomes" id="UP000215137">
    <property type="component" value="Chromosome"/>
</dbReference>
<keyword evidence="2" id="KW-1185">Reference proteome</keyword>
<dbReference type="KEGG" id="bko:CKF48_21450"/>
<gene>
    <name evidence="1" type="ORF">CKF48_21450</name>
</gene>
<evidence type="ECO:0000313" key="2">
    <source>
        <dbReference type="Proteomes" id="UP000215137"/>
    </source>
</evidence>
<dbReference type="OrthoDB" id="1684419at2"/>
<dbReference type="InterPro" id="IPR009910">
    <property type="entry name" value="DUF1450"/>
</dbReference>
<dbReference type="RefSeq" id="WP_095373211.1">
    <property type="nucleotide sequence ID" value="NZ_CANMJM010000018.1"/>
</dbReference>
<accession>A0A248TN79</accession>
<evidence type="ECO:0008006" key="3">
    <source>
        <dbReference type="Google" id="ProtNLM"/>
    </source>
</evidence>
<sequence>MGLILLEICDMNLLSEEALQALLEKYPEVAVMSYDCQNLCGLCKMRPYALVNGQRIFGKDLPECIENIRIKIEEELALFA</sequence>
<dbReference type="GeneID" id="97216245"/>
<dbReference type="AlphaFoldDB" id="A0A248TN79"/>
<reference evidence="1 2" key="1">
    <citation type="submission" date="2017-08" db="EMBL/GenBank/DDBJ databases">
        <title>Complete Genome Sequence of Bacillus kochii Oregon-R-modENCODE STRAIN BDGP4, isolated from Drosophila melanogaster gut.</title>
        <authorList>
            <person name="Wan K.H."/>
            <person name="Yu C."/>
            <person name="Park S."/>
            <person name="Hammonds A.S."/>
            <person name="Booth B.W."/>
            <person name="Celniker S.E."/>
        </authorList>
    </citation>
    <scope>NUCLEOTIDE SEQUENCE [LARGE SCALE GENOMIC DNA]</scope>
    <source>
        <strain evidence="1 2">BDGP4</strain>
    </source>
</reference>
<proteinExistence type="predicted"/>
<evidence type="ECO:0000313" key="1">
    <source>
        <dbReference type="EMBL" id="ASV69647.1"/>
    </source>
</evidence>